<evidence type="ECO:0000313" key="1">
    <source>
        <dbReference type="EMBL" id="SFO87607.1"/>
    </source>
</evidence>
<keyword evidence="2" id="KW-1185">Reference proteome</keyword>
<protein>
    <submittedName>
        <fullName evidence="1">Uncharacterized protein</fullName>
    </submittedName>
</protein>
<name>A0A1I5KRJ5_9BACT</name>
<organism evidence="1 2">
    <name type="scientific">Hydrogenimonas thermophila</name>
    <dbReference type="NCBI Taxonomy" id="223786"/>
    <lineage>
        <taxon>Bacteria</taxon>
        <taxon>Pseudomonadati</taxon>
        <taxon>Campylobacterota</taxon>
        <taxon>Epsilonproteobacteria</taxon>
        <taxon>Campylobacterales</taxon>
        <taxon>Hydrogenimonadaceae</taxon>
        <taxon>Hydrogenimonas</taxon>
    </lineage>
</organism>
<dbReference type="EMBL" id="FOXB01000001">
    <property type="protein sequence ID" value="SFO87607.1"/>
    <property type="molecule type" value="Genomic_DNA"/>
</dbReference>
<accession>A0A1I5KRJ5</accession>
<dbReference type="Proteomes" id="UP000199227">
    <property type="component" value="Unassembled WGS sequence"/>
</dbReference>
<sequence length="35" mass="4152">MKKYNKNPIIDKTINQFLFILKETVVELIVCDLKV</sequence>
<gene>
    <name evidence="1" type="ORF">SAMN05216234_10152</name>
</gene>
<dbReference type="AlphaFoldDB" id="A0A1I5KRJ5"/>
<reference evidence="1 2" key="1">
    <citation type="submission" date="2016-10" db="EMBL/GenBank/DDBJ databases">
        <authorList>
            <person name="de Groot N.N."/>
        </authorList>
    </citation>
    <scope>NUCLEOTIDE SEQUENCE [LARGE SCALE GENOMIC DNA]</scope>
    <source>
        <strain evidence="1 2">EP1-55-1</strain>
    </source>
</reference>
<proteinExistence type="predicted"/>
<evidence type="ECO:0000313" key="2">
    <source>
        <dbReference type="Proteomes" id="UP000199227"/>
    </source>
</evidence>
<dbReference type="STRING" id="223786.SAMN05216234_10152"/>